<gene>
    <name evidence="3" type="ORF">DSTB1V02_LOCUS9440</name>
</gene>
<feature type="signal peptide" evidence="1">
    <location>
        <begin position="1"/>
        <end position="21"/>
    </location>
</feature>
<keyword evidence="4" id="KW-1185">Reference proteome</keyword>
<evidence type="ECO:0000313" key="3">
    <source>
        <dbReference type="EMBL" id="CAD7249652.1"/>
    </source>
</evidence>
<feature type="domain" description="DUF4789" evidence="2">
    <location>
        <begin position="35"/>
        <end position="83"/>
    </location>
</feature>
<name>A0A7R9FNT9_9CRUS</name>
<evidence type="ECO:0000313" key="4">
    <source>
        <dbReference type="Proteomes" id="UP000677054"/>
    </source>
</evidence>
<proteinExistence type="predicted"/>
<dbReference type="Pfam" id="PF16033">
    <property type="entry name" value="DUF4789"/>
    <property type="match status" value="2"/>
</dbReference>
<dbReference type="AlphaFoldDB" id="A0A7R9FNT9"/>
<dbReference type="EMBL" id="CAJPEV010002426">
    <property type="protein sequence ID" value="CAG0896834.1"/>
    <property type="molecule type" value="Genomic_DNA"/>
</dbReference>
<dbReference type="PANTHER" id="PTHR21177">
    <property type="entry name" value="IP06524P-RELATED"/>
    <property type="match status" value="1"/>
</dbReference>
<reference evidence="3" key="1">
    <citation type="submission" date="2020-11" db="EMBL/GenBank/DDBJ databases">
        <authorList>
            <person name="Tran Van P."/>
        </authorList>
    </citation>
    <scope>NUCLEOTIDE SEQUENCE</scope>
</reference>
<accession>A0A7R9FNT9</accession>
<dbReference type="EMBL" id="LR901943">
    <property type="protein sequence ID" value="CAD7249652.1"/>
    <property type="molecule type" value="Genomic_DNA"/>
</dbReference>
<feature type="chain" id="PRO_5036403177" description="DUF4789 domain-containing protein" evidence="1">
    <location>
        <begin position="22"/>
        <end position="264"/>
    </location>
</feature>
<evidence type="ECO:0000256" key="1">
    <source>
        <dbReference type="SAM" id="SignalP"/>
    </source>
</evidence>
<evidence type="ECO:0000259" key="2">
    <source>
        <dbReference type="Pfam" id="PF16033"/>
    </source>
</evidence>
<dbReference type="OrthoDB" id="6328618at2759"/>
<keyword evidence="1" id="KW-0732">Signal</keyword>
<dbReference type="Proteomes" id="UP000677054">
    <property type="component" value="Unassembled WGS sequence"/>
</dbReference>
<dbReference type="InterPro" id="IPR031993">
    <property type="entry name" value="DUF4789"/>
</dbReference>
<dbReference type="PANTHER" id="PTHR21177:SF7">
    <property type="entry name" value="GH11627P"/>
    <property type="match status" value="1"/>
</dbReference>
<sequence length="264" mass="29648">MLSSLGSILSILPLLASTFHAHPTTPADTIEISACDPSWAFHRPSNRCQPLLQQSVCEEGKWLVLNKSTKEPECRKRPCEESQLPLYSDPDICVPIYNPGKHCGLNQFLVADRFGFGHCECKNEPGYIYWPPDDNCYRVFHRGPCDPGNIFIFDSRNGTTVCKWNPCPDDQIYWLSLGECVSENDPTLCPPFMPLTYDRLPDHQFTLACLPLKQYFAIGSYTFRKCEPGSISEKQGKCGDEISFNLCPSGKEEDLFGGCRESSG</sequence>
<organism evidence="3">
    <name type="scientific">Darwinula stevensoni</name>
    <dbReference type="NCBI Taxonomy" id="69355"/>
    <lineage>
        <taxon>Eukaryota</taxon>
        <taxon>Metazoa</taxon>
        <taxon>Ecdysozoa</taxon>
        <taxon>Arthropoda</taxon>
        <taxon>Crustacea</taxon>
        <taxon>Oligostraca</taxon>
        <taxon>Ostracoda</taxon>
        <taxon>Podocopa</taxon>
        <taxon>Podocopida</taxon>
        <taxon>Darwinulocopina</taxon>
        <taxon>Darwinuloidea</taxon>
        <taxon>Darwinulidae</taxon>
        <taxon>Darwinula</taxon>
    </lineage>
</organism>
<feature type="domain" description="DUF4789" evidence="2">
    <location>
        <begin position="102"/>
        <end position="171"/>
    </location>
</feature>
<protein>
    <recommendedName>
        <fullName evidence="2">DUF4789 domain-containing protein</fullName>
    </recommendedName>
</protein>